<feature type="domain" description="TonB-dependent receptor plug" evidence="9">
    <location>
        <begin position="225"/>
        <end position="330"/>
    </location>
</feature>
<dbReference type="NCBIfam" id="TIGR04057">
    <property type="entry name" value="SusC_RagA_signa"/>
    <property type="match status" value="1"/>
</dbReference>
<gene>
    <name evidence="10" type="ORF">OSR52_01905</name>
</gene>
<evidence type="ECO:0000256" key="2">
    <source>
        <dbReference type="ARBA" id="ARBA00022448"/>
    </source>
</evidence>
<sequence length="1118" mass="125660">MYSKINEFLIKYGGRIVLGIMKTFIFFCCFITFAFNPKEGYSQNAKIVINSDSELSIEEIFGLIKRQTDYTFIYRSDLFEDFPKVQLEKGIIKAGDLLEKSLAGEGFTYSFTKEGTILLEKKSVKTLKTLQQSVSGTVYDNEGYPLPGATVSVKNNEGIGTQTDFNGVYSLEINDLENTVLVFRYLGFRTLEVPLDGKSTLDVTLEEDAQSLDEIVVVGYGKQKKVSMTSAVSSISSDELVERPTKNLSAGLQGLAPGLTVIDRGGSPGSSDVNMYIRGVTTLGNNNPLVIIDGIEMNINDVDPNNVESISVLKDAASTAIYGSRGANGVILITTKRGKKGKFAVNYNQTLDMQNLTVEPEHMETEAYLRLQNTAYQNRGSDPLYSEEEIQKYVDGSDRLRYPLPNEFFDAVIQDDAPMQRHALSIAGGTEILRTNVMLNYFDQDGIYPNQNLKRYRVRVNNDINLSEKLLVSADVSLAKKDRHTFRDQDNVYHRMLHSSQFTVPRFPDGTYGLSKQRHNPLAWTDTNIVGATDATTYNGLVNLKATWDIVPGLSFSSQYAVDLSDYSSVTNIPTYEIRDYFNPDVVLKNNEVNQLTEYRSQSLQKTWNNTLTYNLVLGKHDMSALAGYSEISYDYKELESNGRNFYNDDLRDLSLSDPLNREINSLYTDWGLRSLFGRLNYSFDEKYILEFNMRYDGSSRFPENNRYTFFPSVAGAWRISKEPFWNSVKSVINEFKIRASWGETGNQNVGLYTYYDNLNLANYYVFNGVPVTGVRQTDFASQDLTWETTTQTDIGFDMSFFQNKINIALDWFKKETEGILLELPIPGIVGLNPSATNAGSVENKGWELQVNYQNAVGDFRYSITGNISDVKNKITDLAGTGPYYANEQDMFIRKEGESIDALFGYVTDGLLTQEDIDNDYPTYASDATAGDIKYLDISGPDGVPDGMITADDRKVIGSSIPRLTYSSVINLGWKNFDFNLQLQGVGNKDIMLYGALVEAGSWEGFTIDIAEDYWTPDNLDARFPRPQKQNNKNSRPSDWWMVNGAYLRVKNLQFGYSLPTDVIKKFGVSRLRLFVGGTNLWTISDLNEWGLDAEAATGRGVFYPATKTYTLGLNVGF</sequence>
<dbReference type="InterPro" id="IPR036942">
    <property type="entry name" value="Beta-barrel_TonB_sf"/>
</dbReference>
<dbReference type="EMBL" id="JAPMUA010000001">
    <property type="protein sequence ID" value="MDG3584605.1"/>
    <property type="molecule type" value="Genomic_DNA"/>
</dbReference>
<dbReference type="InterPro" id="IPR039426">
    <property type="entry name" value="TonB-dep_rcpt-like"/>
</dbReference>
<comment type="caution">
    <text evidence="10">The sequence shown here is derived from an EMBL/GenBank/DDBJ whole genome shotgun (WGS) entry which is preliminary data.</text>
</comment>
<name>A0ABT6FN19_9FLAO</name>
<dbReference type="PROSITE" id="PS52016">
    <property type="entry name" value="TONB_DEPENDENT_REC_3"/>
    <property type="match status" value="1"/>
</dbReference>
<evidence type="ECO:0000256" key="1">
    <source>
        <dbReference type="ARBA" id="ARBA00004571"/>
    </source>
</evidence>
<evidence type="ECO:0000256" key="5">
    <source>
        <dbReference type="ARBA" id="ARBA00023136"/>
    </source>
</evidence>
<dbReference type="Pfam" id="PF13715">
    <property type="entry name" value="CarbopepD_reg_2"/>
    <property type="match status" value="1"/>
</dbReference>
<keyword evidence="2 7" id="KW-0813">Transport</keyword>
<dbReference type="Gene3D" id="2.40.170.20">
    <property type="entry name" value="TonB-dependent receptor, beta-barrel domain"/>
    <property type="match status" value="1"/>
</dbReference>
<reference evidence="10" key="1">
    <citation type="submission" date="2022-11" db="EMBL/GenBank/DDBJ databases">
        <title>High-quality draft genome sequence of Galbibacter sp. strain CMA-7.</title>
        <authorList>
            <person name="Wei L."/>
            <person name="Dong C."/>
            <person name="Shao Z."/>
        </authorList>
    </citation>
    <scope>NUCLEOTIDE SEQUENCE</scope>
    <source>
        <strain evidence="10">CMA-7</strain>
    </source>
</reference>
<dbReference type="InterPro" id="IPR023996">
    <property type="entry name" value="TonB-dep_OMP_SusC/RagA"/>
</dbReference>
<keyword evidence="5 7" id="KW-0472">Membrane</keyword>
<evidence type="ECO:0000313" key="11">
    <source>
        <dbReference type="Proteomes" id="UP001153642"/>
    </source>
</evidence>
<evidence type="ECO:0000256" key="3">
    <source>
        <dbReference type="ARBA" id="ARBA00022452"/>
    </source>
</evidence>
<keyword evidence="4 7" id="KW-0812">Transmembrane</keyword>
<keyword evidence="6 7" id="KW-0998">Cell outer membrane</keyword>
<evidence type="ECO:0000256" key="7">
    <source>
        <dbReference type="PROSITE-ProRule" id="PRU01360"/>
    </source>
</evidence>
<dbReference type="InterPro" id="IPR037066">
    <property type="entry name" value="Plug_dom_sf"/>
</dbReference>
<dbReference type="InterPro" id="IPR012910">
    <property type="entry name" value="Plug_dom"/>
</dbReference>
<dbReference type="Proteomes" id="UP001153642">
    <property type="component" value="Unassembled WGS sequence"/>
</dbReference>
<keyword evidence="8" id="KW-1133">Transmembrane helix</keyword>
<evidence type="ECO:0000256" key="4">
    <source>
        <dbReference type="ARBA" id="ARBA00022692"/>
    </source>
</evidence>
<evidence type="ECO:0000313" key="10">
    <source>
        <dbReference type="EMBL" id="MDG3584605.1"/>
    </source>
</evidence>
<dbReference type="SUPFAM" id="SSF56935">
    <property type="entry name" value="Porins"/>
    <property type="match status" value="1"/>
</dbReference>
<dbReference type="SUPFAM" id="SSF49464">
    <property type="entry name" value="Carboxypeptidase regulatory domain-like"/>
    <property type="match status" value="1"/>
</dbReference>
<dbReference type="Gene3D" id="2.60.40.1120">
    <property type="entry name" value="Carboxypeptidase-like, regulatory domain"/>
    <property type="match status" value="1"/>
</dbReference>
<feature type="transmembrane region" description="Helical" evidence="8">
    <location>
        <begin position="12"/>
        <end position="35"/>
    </location>
</feature>
<evidence type="ECO:0000259" key="9">
    <source>
        <dbReference type="Pfam" id="PF07715"/>
    </source>
</evidence>
<evidence type="ECO:0000256" key="6">
    <source>
        <dbReference type="ARBA" id="ARBA00023237"/>
    </source>
</evidence>
<keyword evidence="3 7" id="KW-1134">Transmembrane beta strand</keyword>
<dbReference type="Pfam" id="PF07715">
    <property type="entry name" value="Plug"/>
    <property type="match status" value="1"/>
</dbReference>
<accession>A0ABT6FN19</accession>
<dbReference type="RefSeq" id="WP_277898363.1">
    <property type="nucleotide sequence ID" value="NZ_JAPMUA010000001.1"/>
</dbReference>
<keyword evidence="10" id="KW-0675">Receptor</keyword>
<proteinExistence type="inferred from homology"/>
<dbReference type="InterPro" id="IPR023997">
    <property type="entry name" value="TonB-dep_OMP_SusC/RagA_CS"/>
</dbReference>
<evidence type="ECO:0000256" key="8">
    <source>
        <dbReference type="SAM" id="Phobius"/>
    </source>
</evidence>
<organism evidence="10 11">
    <name type="scientific">Galbibacter pacificus</name>
    <dbReference type="NCBI Taxonomy" id="2996052"/>
    <lineage>
        <taxon>Bacteria</taxon>
        <taxon>Pseudomonadati</taxon>
        <taxon>Bacteroidota</taxon>
        <taxon>Flavobacteriia</taxon>
        <taxon>Flavobacteriales</taxon>
        <taxon>Flavobacteriaceae</taxon>
        <taxon>Galbibacter</taxon>
    </lineage>
</organism>
<dbReference type="Gene3D" id="2.170.130.10">
    <property type="entry name" value="TonB-dependent receptor, plug domain"/>
    <property type="match status" value="1"/>
</dbReference>
<comment type="subcellular location">
    <subcellularLocation>
        <location evidence="1 7">Cell outer membrane</location>
        <topology evidence="1 7">Multi-pass membrane protein</topology>
    </subcellularLocation>
</comment>
<keyword evidence="11" id="KW-1185">Reference proteome</keyword>
<dbReference type="InterPro" id="IPR008969">
    <property type="entry name" value="CarboxyPept-like_regulatory"/>
</dbReference>
<comment type="similarity">
    <text evidence="7">Belongs to the TonB-dependent receptor family.</text>
</comment>
<protein>
    <submittedName>
        <fullName evidence="10">TonB-dependent receptor</fullName>
    </submittedName>
</protein>
<dbReference type="NCBIfam" id="TIGR04056">
    <property type="entry name" value="OMP_RagA_SusC"/>
    <property type="match status" value="1"/>
</dbReference>